<dbReference type="AlphaFoldDB" id="A0A8A2VIB0"/>
<name>A0A8A2VIB0_9EURY</name>
<dbReference type="Proteomes" id="UP000663203">
    <property type="component" value="Chromosome"/>
</dbReference>
<sequence length="296" mass="33216">MPKFWKRQGTSDGDRSPWFVKIKNRSPPPPAHTFQLEPAAIRVLQGMGLESGDAFEASQFWTLHDLGLTYTLGEDYAPERGTELSEADAENIPPEQRATFIKELLEDYEVAEIQSDGFYRLLLSVEQGPRDVRFDALEQILSVTPIHAGPADGLASDPDPVYTSSVFGALVCRAFSEFIEQRTVATGQYCEPIGHRDEYAYLVIEDLAWDLVPDLIEFFLDIPEFFLDEVLPDGDTPGWEKAVLEEIHTSQFLGDGLRTSDTIGKILFDGLNELQSVIIVPQKVLTDSEIKHTFTF</sequence>
<organism evidence="1 2">
    <name type="scientific">Haloterrigena alkaliphila</name>
    <dbReference type="NCBI Taxonomy" id="2816475"/>
    <lineage>
        <taxon>Archaea</taxon>
        <taxon>Methanobacteriati</taxon>
        <taxon>Methanobacteriota</taxon>
        <taxon>Stenosarchaea group</taxon>
        <taxon>Halobacteria</taxon>
        <taxon>Halobacteriales</taxon>
        <taxon>Natrialbaceae</taxon>
        <taxon>Haloterrigena</taxon>
    </lineage>
</organism>
<dbReference type="KEGG" id="hakz:J0X25_09085"/>
<dbReference type="GeneID" id="63187456"/>
<keyword evidence="2" id="KW-1185">Reference proteome</keyword>
<dbReference type="RefSeq" id="WP_207290801.1">
    <property type="nucleotide sequence ID" value="NZ_CP071462.1"/>
</dbReference>
<protein>
    <submittedName>
        <fullName evidence="1">Uncharacterized protein</fullName>
    </submittedName>
</protein>
<evidence type="ECO:0000313" key="1">
    <source>
        <dbReference type="EMBL" id="QSX01087.1"/>
    </source>
</evidence>
<accession>A0A8A2VIB0</accession>
<gene>
    <name evidence="1" type="ORF">J0X25_09085</name>
</gene>
<proteinExistence type="predicted"/>
<reference evidence="1 2" key="1">
    <citation type="submission" date="2021-03" db="EMBL/GenBank/DDBJ databases">
        <title>Haloterrigena longa sp. nov. and Haloterrigena limicola sp. nov., extremely halophilic archaea isolated from a salt lake.</title>
        <authorList>
            <person name="Henglin C."/>
        </authorList>
    </citation>
    <scope>NUCLEOTIDE SEQUENCE [LARGE SCALE GENOMIC DNA]</scope>
    <source>
        <strain evidence="1 2">KZCA68</strain>
    </source>
</reference>
<evidence type="ECO:0000313" key="2">
    <source>
        <dbReference type="Proteomes" id="UP000663203"/>
    </source>
</evidence>
<dbReference type="EMBL" id="CP071462">
    <property type="protein sequence ID" value="QSX01087.1"/>
    <property type="molecule type" value="Genomic_DNA"/>
</dbReference>